<dbReference type="PANTHER" id="PTHR46796:SF13">
    <property type="entry name" value="HTH-TYPE TRANSCRIPTIONAL ACTIVATOR RHAS"/>
    <property type="match status" value="1"/>
</dbReference>
<dbReference type="Gene3D" id="1.10.10.60">
    <property type="entry name" value="Homeodomain-like"/>
    <property type="match status" value="1"/>
</dbReference>
<keyword evidence="3" id="KW-0238">DNA-binding</keyword>
<gene>
    <name evidence="6" type="ORF">IIF7_16447</name>
</gene>
<keyword evidence="7" id="KW-1185">Reference proteome</keyword>
<dbReference type="PROSITE" id="PS01124">
    <property type="entry name" value="HTH_ARAC_FAMILY_2"/>
    <property type="match status" value="1"/>
</dbReference>
<dbReference type="GO" id="GO:0006265">
    <property type="term" value="P:DNA topological change"/>
    <property type="evidence" value="ECO:0007669"/>
    <property type="project" value="InterPro"/>
</dbReference>
<dbReference type="InterPro" id="IPR018060">
    <property type="entry name" value="HTH_AraC"/>
</dbReference>
<comment type="caution">
    <text evidence="6">The sequence shown here is derived from an EMBL/GenBank/DDBJ whole genome shotgun (WGS) entry which is preliminary data.</text>
</comment>
<evidence type="ECO:0000313" key="7">
    <source>
        <dbReference type="Proteomes" id="UP000192746"/>
    </source>
</evidence>
<dbReference type="Pfam" id="PF02311">
    <property type="entry name" value="AraC_binding"/>
    <property type="match status" value="1"/>
</dbReference>
<dbReference type="InterPro" id="IPR014710">
    <property type="entry name" value="RmlC-like_jellyroll"/>
</dbReference>
<dbReference type="RefSeq" id="WP_084842795.1">
    <property type="nucleotide sequence ID" value="NZ_ARYN01000016.1"/>
</dbReference>
<name>A0A1Y1T158_9FLAO</name>
<evidence type="ECO:0000256" key="4">
    <source>
        <dbReference type="ARBA" id="ARBA00023163"/>
    </source>
</evidence>
<feature type="domain" description="HTH araC/xylS-type" evidence="5">
    <location>
        <begin position="177"/>
        <end position="266"/>
    </location>
</feature>
<sequence length="272" mass="32327">MKRFKQFTSFIISDFTTNVWTHPRHNHNHYELIFIEKGAGKHKINKNEIAYEKGALFLLGPDDSHEFEIEKETRFIYCKFTLDSFKEENQLLAKTKLPIYKTILDNREIRNSKINLAKNDRNLLSRQFAVISDLKNAGHKYERILFFQLISILEVLENYTSISAKETDFQSLKKGMEPVLNYIHNNIYYPKNLRLSHLAKEFNTTKNYFGKFFKRNMKVPLREYLLQYKLQLIENRLSNGNYTKREIANEFGFTDESHLLKTLKKHPKSAKC</sequence>
<dbReference type="Pfam" id="PF12833">
    <property type="entry name" value="HTH_18"/>
    <property type="match status" value="1"/>
</dbReference>
<evidence type="ECO:0000259" key="5">
    <source>
        <dbReference type="PROSITE" id="PS01124"/>
    </source>
</evidence>
<dbReference type="SMART" id="SM00342">
    <property type="entry name" value="HTH_ARAC"/>
    <property type="match status" value="1"/>
</dbReference>
<dbReference type="InterPro" id="IPR037923">
    <property type="entry name" value="HTH-like"/>
</dbReference>
<evidence type="ECO:0000256" key="3">
    <source>
        <dbReference type="ARBA" id="ARBA00023125"/>
    </source>
</evidence>
<accession>A0A1Y1T158</accession>
<dbReference type="AlphaFoldDB" id="A0A1Y1T158"/>
<dbReference type="EMBL" id="ARYN01000016">
    <property type="protein sequence ID" value="ORL44325.1"/>
    <property type="molecule type" value="Genomic_DNA"/>
</dbReference>
<dbReference type="PANTHER" id="PTHR46796">
    <property type="entry name" value="HTH-TYPE TRANSCRIPTIONAL ACTIVATOR RHAS-RELATED"/>
    <property type="match status" value="1"/>
</dbReference>
<keyword evidence="4" id="KW-0804">Transcription</keyword>
<keyword evidence="2" id="KW-0805">Transcription regulation</keyword>
<evidence type="ECO:0000256" key="1">
    <source>
        <dbReference type="ARBA" id="ARBA00022490"/>
    </source>
</evidence>
<keyword evidence="1" id="KW-0963">Cytoplasm</keyword>
<dbReference type="Gene3D" id="2.60.120.10">
    <property type="entry name" value="Jelly Rolls"/>
    <property type="match status" value="1"/>
</dbReference>
<protein>
    <submittedName>
        <fullName evidence="6">Cupin</fullName>
    </submittedName>
</protein>
<dbReference type="GO" id="GO:0043565">
    <property type="term" value="F:sequence-specific DNA binding"/>
    <property type="evidence" value="ECO:0007669"/>
    <property type="project" value="InterPro"/>
</dbReference>
<evidence type="ECO:0000256" key="2">
    <source>
        <dbReference type="ARBA" id="ARBA00023015"/>
    </source>
</evidence>
<dbReference type="GO" id="GO:0003700">
    <property type="term" value="F:DNA-binding transcription factor activity"/>
    <property type="evidence" value="ECO:0007669"/>
    <property type="project" value="InterPro"/>
</dbReference>
<dbReference type="GO" id="GO:0003690">
    <property type="term" value="F:double-stranded DNA binding"/>
    <property type="evidence" value="ECO:0007669"/>
    <property type="project" value="InterPro"/>
</dbReference>
<dbReference type="SUPFAM" id="SSF51215">
    <property type="entry name" value="Regulatory protein AraC"/>
    <property type="match status" value="1"/>
</dbReference>
<dbReference type="OrthoDB" id="636258at2"/>
<evidence type="ECO:0000313" key="6">
    <source>
        <dbReference type="EMBL" id="ORL44325.1"/>
    </source>
</evidence>
<proteinExistence type="predicted"/>
<dbReference type="STRING" id="1185767.IIF7_16447"/>
<dbReference type="InterPro" id="IPR003313">
    <property type="entry name" value="AraC-bd"/>
</dbReference>
<dbReference type="Proteomes" id="UP000192746">
    <property type="component" value="Unassembled WGS sequence"/>
</dbReference>
<dbReference type="InterPro" id="IPR018126">
    <property type="entry name" value="SASP_alpha/beta-type_CS"/>
</dbReference>
<dbReference type="InterPro" id="IPR050204">
    <property type="entry name" value="AraC_XylS_family_regulators"/>
</dbReference>
<dbReference type="PROSITE" id="PS00304">
    <property type="entry name" value="SASP_1"/>
    <property type="match status" value="1"/>
</dbReference>
<organism evidence="6 7">
    <name type="scientific">Zunongwangia atlantica 22II14-10F7</name>
    <dbReference type="NCBI Taxonomy" id="1185767"/>
    <lineage>
        <taxon>Bacteria</taxon>
        <taxon>Pseudomonadati</taxon>
        <taxon>Bacteroidota</taxon>
        <taxon>Flavobacteriia</taxon>
        <taxon>Flavobacteriales</taxon>
        <taxon>Flavobacteriaceae</taxon>
        <taxon>Zunongwangia</taxon>
    </lineage>
</organism>
<reference evidence="6 7" key="1">
    <citation type="submission" date="2013-04" db="EMBL/GenBank/DDBJ databases">
        <title>Zunongwangia sp. 22II14-10F7 Genome Sequencing.</title>
        <authorList>
            <person name="Lai Q."/>
            <person name="Shao Z."/>
        </authorList>
    </citation>
    <scope>NUCLEOTIDE SEQUENCE [LARGE SCALE GENOMIC DNA]</scope>
    <source>
        <strain evidence="6 7">22II14-10F7</strain>
    </source>
</reference>